<organism evidence="2 3">
    <name type="scientific">Caenorhabditis nigoni</name>
    <dbReference type="NCBI Taxonomy" id="1611254"/>
    <lineage>
        <taxon>Eukaryota</taxon>
        <taxon>Metazoa</taxon>
        <taxon>Ecdysozoa</taxon>
        <taxon>Nematoda</taxon>
        <taxon>Chromadorea</taxon>
        <taxon>Rhabditida</taxon>
        <taxon>Rhabditina</taxon>
        <taxon>Rhabditomorpha</taxon>
        <taxon>Rhabditoidea</taxon>
        <taxon>Rhabditidae</taxon>
        <taxon>Peloderinae</taxon>
        <taxon>Caenorhabditis</taxon>
    </lineage>
</organism>
<dbReference type="PANTHER" id="PTHR37440">
    <property type="entry name" value="PROTEIN CBG17852-RELATED"/>
    <property type="match status" value="1"/>
</dbReference>
<evidence type="ECO:0000313" key="2">
    <source>
        <dbReference type="EMBL" id="PIC23123.1"/>
    </source>
</evidence>
<gene>
    <name evidence="2" type="primary">Cni-F25E5.8</name>
    <name evidence="2" type="synonym">Cnig_chr_V.g16927</name>
    <name evidence="2" type="ORF">B9Z55_016927</name>
</gene>
<feature type="compositionally biased region" description="Polar residues" evidence="1">
    <location>
        <begin position="132"/>
        <end position="148"/>
    </location>
</feature>
<feature type="region of interest" description="Disordered" evidence="1">
    <location>
        <begin position="19"/>
        <end position="105"/>
    </location>
</feature>
<evidence type="ECO:0000313" key="3">
    <source>
        <dbReference type="Proteomes" id="UP000230233"/>
    </source>
</evidence>
<dbReference type="OrthoDB" id="5853970at2759"/>
<reference evidence="3" key="1">
    <citation type="submission" date="2017-10" db="EMBL/GenBank/DDBJ databases">
        <title>Rapid genome shrinkage in a self-fertile nematode reveals novel sperm competition proteins.</title>
        <authorList>
            <person name="Yin D."/>
            <person name="Schwarz E.M."/>
            <person name="Thomas C.G."/>
            <person name="Felde R.L."/>
            <person name="Korf I.F."/>
            <person name="Cutter A.D."/>
            <person name="Schartner C.M."/>
            <person name="Ralston E.J."/>
            <person name="Meyer B.J."/>
            <person name="Haag E.S."/>
        </authorList>
    </citation>
    <scope>NUCLEOTIDE SEQUENCE [LARGE SCALE GENOMIC DNA]</scope>
    <source>
        <strain evidence="3">JU1422</strain>
    </source>
</reference>
<sequence>MKVPHVIAELVADFSGFQHTPDFKASRSTGNFEEESEEGSSSSSSHHPESHSEHHGHSLYFGKHFGKKHQHLPPVDEKEADTHSNHSEHSGTSGSGSGHKSKHHGLTSHLKEFLHIGHHHHHHHHDEDHTKANSGASTPARKNSTGSQCACHKHSINITVGADEVPTVLATPPNEMTSQYMPHFLKNTQSPCISRVVSSSSLKEKLNKIKRTGSSDSLTELPEKKCSVASYRVVTH</sequence>
<dbReference type="EMBL" id="PDUG01000005">
    <property type="protein sequence ID" value="PIC23123.1"/>
    <property type="molecule type" value="Genomic_DNA"/>
</dbReference>
<feature type="compositionally biased region" description="Basic and acidic residues" evidence="1">
    <location>
        <begin position="46"/>
        <end position="56"/>
    </location>
</feature>
<comment type="caution">
    <text evidence="2">The sequence shown here is derived from an EMBL/GenBank/DDBJ whole genome shotgun (WGS) entry which is preliminary data.</text>
</comment>
<feature type="region of interest" description="Disordered" evidence="1">
    <location>
        <begin position="118"/>
        <end position="148"/>
    </location>
</feature>
<accession>A0A2G5T7H7</accession>
<feature type="compositionally biased region" description="Basic and acidic residues" evidence="1">
    <location>
        <begin position="74"/>
        <end position="89"/>
    </location>
</feature>
<name>A0A2G5T7H7_9PELO</name>
<protein>
    <submittedName>
        <fullName evidence="2">Uncharacterized protein</fullName>
    </submittedName>
</protein>
<dbReference type="AlphaFoldDB" id="A0A2G5T7H7"/>
<keyword evidence="3" id="KW-1185">Reference proteome</keyword>
<dbReference type="PANTHER" id="PTHR37440:SF4">
    <property type="entry name" value="S39A8 PROTEIN"/>
    <property type="match status" value="1"/>
</dbReference>
<dbReference type="Proteomes" id="UP000230233">
    <property type="component" value="Chromosome V"/>
</dbReference>
<evidence type="ECO:0000256" key="1">
    <source>
        <dbReference type="SAM" id="MobiDB-lite"/>
    </source>
</evidence>
<proteinExistence type="predicted"/>